<accession>A0A915LA77</accession>
<evidence type="ECO:0000313" key="1">
    <source>
        <dbReference type="Proteomes" id="UP000887565"/>
    </source>
</evidence>
<organism evidence="1 2">
    <name type="scientific">Romanomermis culicivorax</name>
    <name type="common">Nematode worm</name>
    <dbReference type="NCBI Taxonomy" id="13658"/>
    <lineage>
        <taxon>Eukaryota</taxon>
        <taxon>Metazoa</taxon>
        <taxon>Ecdysozoa</taxon>
        <taxon>Nematoda</taxon>
        <taxon>Enoplea</taxon>
        <taxon>Dorylaimia</taxon>
        <taxon>Mermithida</taxon>
        <taxon>Mermithoidea</taxon>
        <taxon>Mermithidae</taxon>
        <taxon>Romanomermis</taxon>
    </lineage>
</organism>
<dbReference type="Proteomes" id="UP000887565">
    <property type="component" value="Unplaced"/>
</dbReference>
<name>A0A915LA77_ROMCU</name>
<reference evidence="2" key="1">
    <citation type="submission" date="2022-11" db="UniProtKB">
        <authorList>
            <consortium name="WormBaseParasite"/>
        </authorList>
    </citation>
    <scope>IDENTIFICATION</scope>
</reference>
<keyword evidence="1" id="KW-1185">Reference proteome</keyword>
<sequence>METSVEEIKIDEWDYMAKLHSHFHLYSMFIAIIDFQNRFSFPAPVYAYPMPTTALVHRLTAEELLDRPIDVEVEPADEELLDMPILT</sequence>
<dbReference type="WBParaSite" id="nRc.2.0.1.t46661-RA">
    <property type="protein sequence ID" value="nRc.2.0.1.t46661-RA"/>
    <property type="gene ID" value="nRc.2.0.1.g46661"/>
</dbReference>
<proteinExistence type="predicted"/>
<evidence type="ECO:0000313" key="2">
    <source>
        <dbReference type="WBParaSite" id="nRc.2.0.1.t46661-RA"/>
    </source>
</evidence>
<dbReference type="AlphaFoldDB" id="A0A915LA77"/>
<protein>
    <submittedName>
        <fullName evidence="2">Uncharacterized protein</fullName>
    </submittedName>
</protein>